<sequence length="119" mass="13080">MTKTTLTDGSPVTPDHREIDPATGMQKGYVVLNDEERAKGFVEPVRRSYVHQTCGAVTAMGIELAETYARQPEFYSGTFCVACRDHFPVGEDGEFVWHGSDQKVGTRRARAVAVEGGRS</sequence>
<evidence type="ECO:0000313" key="3">
    <source>
        <dbReference type="Proteomes" id="UP000706039"/>
    </source>
</evidence>
<dbReference type="EMBL" id="JAINVV010000014">
    <property type="protein sequence ID" value="MBY8826104.1"/>
    <property type="molecule type" value="Genomic_DNA"/>
</dbReference>
<accession>A0ABS7PXM5</accession>
<feature type="region of interest" description="Disordered" evidence="1">
    <location>
        <begin position="1"/>
        <end position="21"/>
    </location>
</feature>
<proteinExistence type="predicted"/>
<gene>
    <name evidence="2" type="ORF">K7G82_27635</name>
</gene>
<dbReference type="Proteomes" id="UP000706039">
    <property type="component" value="Unassembled WGS sequence"/>
</dbReference>
<evidence type="ECO:0000256" key="1">
    <source>
        <dbReference type="SAM" id="MobiDB-lite"/>
    </source>
</evidence>
<name>A0ABS7PXM5_9SPHN</name>
<reference evidence="2 3" key="1">
    <citation type="submission" date="2021-08" db="EMBL/GenBank/DDBJ databases">
        <authorList>
            <person name="Tuo L."/>
        </authorList>
    </citation>
    <scope>NUCLEOTIDE SEQUENCE [LARGE SCALE GENOMIC DNA]</scope>
    <source>
        <strain evidence="2 3">JCM 31229</strain>
    </source>
</reference>
<dbReference type="RefSeq" id="WP_222993422.1">
    <property type="nucleotide sequence ID" value="NZ_JAINVV010000014.1"/>
</dbReference>
<evidence type="ECO:0000313" key="2">
    <source>
        <dbReference type="EMBL" id="MBY8826104.1"/>
    </source>
</evidence>
<feature type="compositionally biased region" description="Polar residues" evidence="1">
    <location>
        <begin position="1"/>
        <end position="10"/>
    </location>
</feature>
<protein>
    <recommendedName>
        <fullName evidence="4">YHS domain-containing protein</fullName>
    </recommendedName>
</protein>
<evidence type="ECO:0008006" key="4">
    <source>
        <dbReference type="Google" id="ProtNLM"/>
    </source>
</evidence>
<organism evidence="2 3">
    <name type="scientific">Sphingomonas colocasiae</name>
    <dbReference type="NCBI Taxonomy" id="1848973"/>
    <lineage>
        <taxon>Bacteria</taxon>
        <taxon>Pseudomonadati</taxon>
        <taxon>Pseudomonadota</taxon>
        <taxon>Alphaproteobacteria</taxon>
        <taxon>Sphingomonadales</taxon>
        <taxon>Sphingomonadaceae</taxon>
        <taxon>Sphingomonas</taxon>
    </lineage>
</organism>
<keyword evidence="3" id="KW-1185">Reference proteome</keyword>
<comment type="caution">
    <text evidence="2">The sequence shown here is derived from an EMBL/GenBank/DDBJ whole genome shotgun (WGS) entry which is preliminary data.</text>
</comment>